<reference evidence="1" key="1">
    <citation type="submission" date="2020-06" db="EMBL/GenBank/DDBJ databases">
        <title>Whole Genome Sequence of Bradyrhizobium sp. Strain 1S1.</title>
        <authorList>
            <person name="Bromfield E.S.P."/>
            <person name="Cloutier S."/>
        </authorList>
    </citation>
    <scope>NUCLEOTIDE SEQUENCE [LARGE SCALE GENOMIC DNA]</scope>
    <source>
        <strain evidence="1">1S1</strain>
    </source>
</reference>
<proteinExistence type="predicted"/>
<organism evidence="1">
    <name type="scientific">Bradyrhizobium septentrionale</name>
    <dbReference type="NCBI Taxonomy" id="1404411"/>
    <lineage>
        <taxon>Bacteria</taxon>
        <taxon>Pseudomonadati</taxon>
        <taxon>Pseudomonadota</taxon>
        <taxon>Alphaproteobacteria</taxon>
        <taxon>Hyphomicrobiales</taxon>
        <taxon>Nitrobacteraceae</taxon>
        <taxon>Bradyrhizobium</taxon>
    </lineage>
</organism>
<gene>
    <name evidence="1" type="ORF">HAP48_041900</name>
</gene>
<evidence type="ECO:0000313" key="1">
    <source>
        <dbReference type="EMBL" id="NVI49282.1"/>
    </source>
</evidence>
<accession>A0A973W800</accession>
<protein>
    <submittedName>
        <fullName evidence="1">Uncharacterized protein</fullName>
    </submittedName>
</protein>
<sequence length="96" mass="11011">MLRRLLTLGLTTQAFYDNKRADFQKLYAQLDERKEASEGGPKYHYVVLSQLGRTFTQLVFQGYHDRYFTLRDVAGLLNMKVTTVQVMEKAAFGLAG</sequence>
<dbReference type="AlphaFoldDB" id="A0A973W800"/>
<name>A0A973W800_9BRAD</name>
<comment type="caution">
    <text evidence="1">The sequence shown here is derived from an EMBL/GenBank/DDBJ whole genome shotgun (WGS) entry which is preliminary data.</text>
</comment>
<dbReference type="EMBL" id="JAAOLE020000001">
    <property type="protein sequence ID" value="NVI49282.1"/>
    <property type="molecule type" value="Genomic_DNA"/>
</dbReference>
<dbReference type="RefSeq" id="WP_175612334.1">
    <property type="nucleotide sequence ID" value="NZ_CP088285.1"/>
</dbReference>